<dbReference type="Proteomes" id="UP000050761">
    <property type="component" value="Unassembled WGS sequence"/>
</dbReference>
<dbReference type="AlphaFoldDB" id="A0A183GAI4"/>
<sequence length="130" mass="14200">MRNGLRWCDDGQLPRTAAGNDDTAPDTPFLELDGSELLVHMGTLASNNRNTMMPMTMSIADSDATKAVRVGEGQRHSGSRHEPNVRRIQAHDETKAARALVAAQLVSPAELHPAQLIVRREIADRPAVVR</sequence>
<evidence type="ECO:0000313" key="3">
    <source>
        <dbReference type="Proteomes" id="UP000050761"/>
    </source>
</evidence>
<reference evidence="2 3" key="1">
    <citation type="submission" date="2018-11" db="EMBL/GenBank/DDBJ databases">
        <authorList>
            <consortium name="Pathogen Informatics"/>
        </authorList>
    </citation>
    <scope>NUCLEOTIDE SEQUENCE [LARGE SCALE GENOMIC DNA]</scope>
</reference>
<gene>
    <name evidence="2" type="ORF">HPBE_LOCUS19032</name>
</gene>
<accession>A0A183GAI4</accession>
<dbReference type="WBParaSite" id="HPBE_0001903301-mRNA-1">
    <property type="protein sequence ID" value="HPBE_0001903301-mRNA-1"/>
    <property type="gene ID" value="HPBE_0001903301"/>
</dbReference>
<keyword evidence="3" id="KW-1185">Reference proteome</keyword>
<protein>
    <submittedName>
        <fullName evidence="4">Pyridoxamine 5'-phosphate oxidase family protein</fullName>
    </submittedName>
</protein>
<dbReference type="EMBL" id="UZAH01031084">
    <property type="protein sequence ID" value="VDP13789.1"/>
    <property type="molecule type" value="Genomic_DNA"/>
</dbReference>
<evidence type="ECO:0000256" key="1">
    <source>
        <dbReference type="SAM" id="MobiDB-lite"/>
    </source>
</evidence>
<accession>A0A3P8EPD1</accession>
<evidence type="ECO:0000313" key="4">
    <source>
        <dbReference type="WBParaSite" id="HPBE_0001903301-mRNA-1"/>
    </source>
</evidence>
<organism evidence="3 4">
    <name type="scientific">Heligmosomoides polygyrus</name>
    <name type="common">Parasitic roundworm</name>
    <dbReference type="NCBI Taxonomy" id="6339"/>
    <lineage>
        <taxon>Eukaryota</taxon>
        <taxon>Metazoa</taxon>
        <taxon>Ecdysozoa</taxon>
        <taxon>Nematoda</taxon>
        <taxon>Chromadorea</taxon>
        <taxon>Rhabditida</taxon>
        <taxon>Rhabditina</taxon>
        <taxon>Rhabditomorpha</taxon>
        <taxon>Strongyloidea</taxon>
        <taxon>Heligmosomidae</taxon>
        <taxon>Heligmosomoides</taxon>
    </lineage>
</organism>
<name>A0A183GAI4_HELPZ</name>
<reference evidence="4" key="2">
    <citation type="submission" date="2019-09" db="UniProtKB">
        <authorList>
            <consortium name="WormBaseParasite"/>
        </authorList>
    </citation>
    <scope>IDENTIFICATION</scope>
</reference>
<feature type="region of interest" description="Disordered" evidence="1">
    <location>
        <begin position="1"/>
        <end position="25"/>
    </location>
</feature>
<evidence type="ECO:0000313" key="2">
    <source>
        <dbReference type="EMBL" id="VDP13789.1"/>
    </source>
</evidence>
<proteinExistence type="predicted"/>